<dbReference type="EMBL" id="WTPX01000130">
    <property type="protein sequence ID" value="NNJ27213.1"/>
    <property type="molecule type" value="Genomic_DNA"/>
</dbReference>
<proteinExistence type="predicted"/>
<evidence type="ECO:0000313" key="2">
    <source>
        <dbReference type="Proteomes" id="UP000609651"/>
    </source>
</evidence>
<comment type="caution">
    <text evidence="1">The sequence shown here is derived from an EMBL/GenBank/DDBJ whole genome shotgun (WGS) entry which is preliminary data.</text>
</comment>
<sequence length="83" mass="8817">MTLTAEVAAFLGRGCTPEEVLDFHPSDEASERIGDLIAKSKGDAGLTAEERAELDRALHLEHLVRLAKKNAVAALHAKQAVAA</sequence>
<dbReference type="Proteomes" id="UP000609651">
    <property type="component" value="Unassembled WGS sequence"/>
</dbReference>
<evidence type="ECO:0000313" key="1">
    <source>
        <dbReference type="EMBL" id="NNJ27213.1"/>
    </source>
</evidence>
<gene>
    <name evidence="1" type="ORF">LzC2_33140</name>
</gene>
<protein>
    <submittedName>
        <fullName evidence="1">Uncharacterized protein</fullName>
    </submittedName>
</protein>
<reference evidence="1 2" key="1">
    <citation type="journal article" date="2020" name="Syst. Appl. Microbiol.">
        <title>Alienimonas chondri sp. nov., a novel planctomycete isolated from the biofilm of the red alga Chondrus crispus.</title>
        <authorList>
            <person name="Vitorino I."/>
            <person name="Albuquerque L."/>
            <person name="Wiegand S."/>
            <person name="Kallscheuer N."/>
            <person name="da Costa M.S."/>
            <person name="Lobo-da-Cunha A."/>
            <person name="Jogler C."/>
            <person name="Lage O.M."/>
        </authorList>
    </citation>
    <scope>NUCLEOTIDE SEQUENCE [LARGE SCALE GENOMIC DNA]</scope>
    <source>
        <strain evidence="1 2">LzC2</strain>
    </source>
</reference>
<organism evidence="1 2">
    <name type="scientific">Alienimonas chondri</name>
    <dbReference type="NCBI Taxonomy" id="2681879"/>
    <lineage>
        <taxon>Bacteria</taxon>
        <taxon>Pseudomonadati</taxon>
        <taxon>Planctomycetota</taxon>
        <taxon>Planctomycetia</taxon>
        <taxon>Planctomycetales</taxon>
        <taxon>Planctomycetaceae</taxon>
        <taxon>Alienimonas</taxon>
    </lineage>
</organism>
<keyword evidence="2" id="KW-1185">Reference proteome</keyword>
<accession>A0ABX1VH92</accession>
<name>A0ABX1VH92_9PLAN</name>
<dbReference type="RefSeq" id="WP_171189020.1">
    <property type="nucleotide sequence ID" value="NZ_WTPX01000130.1"/>
</dbReference>